<evidence type="ECO:0000256" key="1">
    <source>
        <dbReference type="SAM" id="Phobius"/>
    </source>
</evidence>
<sequence>MVLWQIGIQVIATLASGPMFIMIHVFDQGLLNHGSCLWDMLQKASLFLVQLLDYHDFGLPSLLVGVLMM</sequence>
<evidence type="ECO:0000313" key="2">
    <source>
        <dbReference type="EMBL" id="KAK7282356.1"/>
    </source>
</evidence>
<keyword evidence="1" id="KW-0472">Membrane</keyword>
<evidence type="ECO:0000313" key="3">
    <source>
        <dbReference type="Proteomes" id="UP001372338"/>
    </source>
</evidence>
<organism evidence="2 3">
    <name type="scientific">Crotalaria pallida</name>
    <name type="common">Smooth rattlebox</name>
    <name type="synonym">Crotalaria striata</name>
    <dbReference type="NCBI Taxonomy" id="3830"/>
    <lineage>
        <taxon>Eukaryota</taxon>
        <taxon>Viridiplantae</taxon>
        <taxon>Streptophyta</taxon>
        <taxon>Embryophyta</taxon>
        <taxon>Tracheophyta</taxon>
        <taxon>Spermatophyta</taxon>
        <taxon>Magnoliopsida</taxon>
        <taxon>eudicotyledons</taxon>
        <taxon>Gunneridae</taxon>
        <taxon>Pentapetalae</taxon>
        <taxon>rosids</taxon>
        <taxon>fabids</taxon>
        <taxon>Fabales</taxon>
        <taxon>Fabaceae</taxon>
        <taxon>Papilionoideae</taxon>
        <taxon>50 kb inversion clade</taxon>
        <taxon>genistoids sensu lato</taxon>
        <taxon>core genistoids</taxon>
        <taxon>Crotalarieae</taxon>
        <taxon>Crotalaria</taxon>
    </lineage>
</organism>
<keyword evidence="1" id="KW-1133">Transmembrane helix</keyword>
<name>A0AAN9ILT8_CROPI</name>
<comment type="caution">
    <text evidence="2">The sequence shown here is derived from an EMBL/GenBank/DDBJ whole genome shotgun (WGS) entry which is preliminary data.</text>
</comment>
<feature type="transmembrane region" description="Helical" evidence="1">
    <location>
        <begin position="46"/>
        <end position="68"/>
    </location>
</feature>
<dbReference type="AlphaFoldDB" id="A0AAN9ILT8"/>
<keyword evidence="3" id="KW-1185">Reference proteome</keyword>
<gene>
    <name evidence="2" type="ORF">RIF29_11048</name>
</gene>
<accession>A0AAN9ILT8</accession>
<reference evidence="2 3" key="1">
    <citation type="submission" date="2024-01" db="EMBL/GenBank/DDBJ databases">
        <title>The genomes of 5 underutilized Papilionoideae crops provide insights into root nodulation and disease resistanc.</title>
        <authorList>
            <person name="Yuan L."/>
        </authorList>
    </citation>
    <scope>NUCLEOTIDE SEQUENCE [LARGE SCALE GENOMIC DNA]</scope>
    <source>
        <strain evidence="2">ZHUSHIDOU_FW_LH</strain>
        <tissue evidence="2">Leaf</tissue>
    </source>
</reference>
<dbReference type="EMBL" id="JAYWIO010000002">
    <property type="protein sequence ID" value="KAK7282356.1"/>
    <property type="molecule type" value="Genomic_DNA"/>
</dbReference>
<protein>
    <submittedName>
        <fullName evidence="2">Uncharacterized protein</fullName>
    </submittedName>
</protein>
<proteinExistence type="predicted"/>
<dbReference type="Proteomes" id="UP001372338">
    <property type="component" value="Unassembled WGS sequence"/>
</dbReference>
<feature type="transmembrane region" description="Helical" evidence="1">
    <location>
        <begin position="6"/>
        <end position="26"/>
    </location>
</feature>
<keyword evidence="1" id="KW-0812">Transmembrane</keyword>